<organism evidence="5 6">
    <name type="scientific">Amycolatopsis magusensis</name>
    <dbReference type="NCBI Taxonomy" id="882444"/>
    <lineage>
        <taxon>Bacteria</taxon>
        <taxon>Bacillati</taxon>
        <taxon>Actinomycetota</taxon>
        <taxon>Actinomycetes</taxon>
        <taxon>Pseudonocardiales</taxon>
        <taxon>Pseudonocardiaceae</taxon>
        <taxon>Amycolatopsis</taxon>
    </lineage>
</organism>
<accession>A0ABS4PSN8</accession>
<evidence type="ECO:0000313" key="5">
    <source>
        <dbReference type="EMBL" id="MBP2182446.1"/>
    </source>
</evidence>
<reference evidence="5 6" key="1">
    <citation type="submission" date="2021-03" db="EMBL/GenBank/DDBJ databases">
        <title>Sequencing the genomes of 1000 actinobacteria strains.</title>
        <authorList>
            <person name="Klenk H.-P."/>
        </authorList>
    </citation>
    <scope>NUCLEOTIDE SEQUENCE [LARGE SCALE GENOMIC DNA]</scope>
    <source>
        <strain evidence="5 6">DSM 45510</strain>
    </source>
</reference>
<dbReference type="InterPro" id="IPR050109">
    <property type="entry name" value="HTH-type_TetR-like_transc_reg"/>
</dbReference>
<feature type="DNA-binding region" description="H-T-H motif" evidence="2">
    <location>
        <begin position="43"/>
        <end position="62"/>
    </location>
</feature>
<dbReference type="EMBL" id="JAGGMS010000001">
    <property type="protein sequence ID" value="MBP2182446.1"/>
    <property type="molecule type" value="Genomic_DNA"/>
</dbReference>
<dbReference type="RefSeq" id="WP_209665756.1">
    <property type="nucleotide sequence ID" value="NZ_JAGGMS010000001.1"/>
</dbReference>
<evidence type="ECO:0000256" key="2">
    <source>
        <dbReference type="PROSITE-ProRule" id="PRU00335"/>
    </source>
</evidence>
<dbReference type="InterPro" id="IPR009057">
    <property type="entry name" value="Homeodomain-like_sf"/>
</dbReference>
<dbReference type="PROSITE" id="PS50977">
    <property type="entry name" value="HTH_TETR_2"/>
    <property type="match status" value="1"/>
</dbReference>
<dbReference type="Proteomes" id="UP000741013">
    <property type="component" value="Unassembled WGS sequence"/>
</dbReference>
<proteinExistence type="predicted"/>
<dbReference type="PANTHER" id="PTHR30055:SF200">
    <property type="entry name" value="HTH-TYPE TRANSCRIPTIONAL REPRESSOR BDCR"/>
    <property type="match status" value="1"/>
</dbReference>
<dbReference type="PRINTS" id="PR00455">
    <property type="entry name" value="HTHTETR"/>
</dbReference>
<feature type="domain" description="HTH tetR-type" evidence="4">
    <location>
        <begin position="20"/>
        <end position="80"/>
    </location>
</feature>
<dbReference type="InterPro" id="IPR001647">
    <property type="entry name" value="HTH_TetR"/>
</dbReference>
<evidence type="ECO:0000256" key="3">
    <source>
        <dbReference type="SAM" id="MobiDB-lite"/>
    </source>
</evidence>
<evidence type="ECO:0000259" key="4">
    <source>
        <dbReference type="PROSITE" id="PS50977"/>
    </source>
</evidence>
<evidence type="ECO:0000256" key="1">
    <source>
        <dbReference type="ARBA" id="ARBA00023125"/>
    </source>
</evidence>
<name>A0ABS4PSN8_9PSEU</name>
<dbReference type="SUPFAM" id="SSF46689">
    <property type="entry name" value="Homeodomain-like"/>
    <property type="match status" value="1"/>
</dbReference>
<keyword evidence="6" id="KW-1185">Reference proteome</keyword>
<feature type="region of interest" description="Disordered" evidence="3">
    <location>
        <begin position="1"/>
        <end position="21"/>
    </location>
</feature>
<dbReference type="PANTHER" id="PTHR30055">
    <property type="entry name" value="HTH-TYPE TRANSCRIPTIONAL REGULATOR RUTR"/>
    <property type="match status" value="1"/>
</dbReference>
<evidence type="ECO:0000313" key="6">
    <source>
        <dbReference type="Proteomes" id="UP000741013"/>
    </source>
</evidence>
<dbReference type="Pfam" id="PF00440">
    <property type="entry name" value="TetR_N"/>
    <property type="match status" value="1"/>
</dbReference>
<gene>
    <name evidence="5" type="ORF">JOM49_003972</name>
</gene>
<comment type="caution">
    <text evidence="5">The sequence shown here is derived from an EMBL/GenBank/DDBJ whole genome shotgun (WGS) entry which is preliminary data.</text>
</comment>
<keyword evidence="1 2" id="KW-0238">DNA-binding</keyword>
<sequence length="226" mass="23805">MRNSGGVGRPRASGESASRHDAREAVLDAAAELFTTTGYTATTTRAIAELAGLRQASIYYHFPAKEDLLAALLAETVDPSLAVARELLGELAPAEVRLWALSYSDIRTLGLARHNLGVLCLLPEVKALNLAEFRTARAELKHCYRALIAEAGAEPRSLGICTSLAFGLVESIATARRDDPGLDVEAHARHGADAVLRLAGLPGASGSVRAAGLDLLRAAALECSRV</sequence>
<dbReference type="Gene3D" id="1.10.357.10">
    <property type="entry name" value="Tetracycline Repressor, domain 2"/>
    <property type="match status" value="1"/>
</dbReference>
<protein>
    <submittedName>
        <fullName evidence="5">AcrR family transcriptional regulator</fullName>
    </submittedName>
</protein>